<accession>A0ABP9CCE5</accession>
<gene>
    <name evidence="6" type="primary">lptE</name>
    <name evidence="8" type="ORF">GCM10023307_36780</name>
</gene>
<dbReference type="Proteomes" id="UP001499959">
    <property type="component" value="Unassembled WGS sequence"/>
</dbReference>
<feature type="signal peptide" evidence="7">
    <location>
        <begin position="1"/>
        <end position="26"/>
    </location>
</feature>
<keyword evidence="9" id="KW-1185">Reference proteome</keyword>
<comment type="subcellular location">
    <subcellularLocation>
        <location evidence="6">Cell outer membrane</location>
        <topology evidence="6">Lipid-anchor</topology>
    </subcellularLocation>
</comment>
<evidence type="ECO:0000256" key="4">
    <source>
        <dbReference type="ARBA" id="ARBA00023237"/>
    </source>
</evidence>
<dbReference type="HAMAP" id="MF_01186">
    <property type="entry name" value="LPS_assembly_LptE"/>
    <property type="match status" value="1"/>
</dbReference>
<organism evidence="8 9">
    <name type="scientific">Lysobacter hankyongensis</name>
    <dbReference type="NCBI Taxonomy" id="1176535"/>
    <lineage>
        <taxon>Bacteria</taxon>
        <taxon>Pseudomonadati</taxon>
        <taxon>Pseudomonadota</taxon>
        <taxon>Gammaproteobacteria</taxon>
        <taxon>Lysobacterales</taxon>
        <taxon>Lysobacteraceae</taxon>
        <taxon>Lysobacter</taxon>
    </lineage>
</organism>
<protein>
    <recommendedName>
        <fullName evidence="6">LPS-assembly lipoprotein LptE</fullName>
    </recommendedName>
</protein>
<comment type="similarity">
    <text evidence="6">Belongs to the LptE lipoprotein family.</text>
</comment>
<dbReference type="EMBL" id="BAABJE010000030">
    <property type="protein sequence ID" value="GAA4806752.1"/>
    <property type="molecule type" value="Genomic_DNA"/>
</dbReference>
<dbReference type="PROSITE" id="PS51257">
    <property type="entry name" value="PROKAR_LIPOPROTEIN"/>
    <property type="match status" value="1"/>
</dbReference>
<evidence type="ECO:0000256" key="6">
    <source>
        <dbReference type="HAMAP-Rule" id="MF_01186"/>
    </source>
</evidence>
<dbReference type="PANTHER" id="PTHR38098">
    <property type="entry name" value="LPS-ASSEMBLY LIPOPROTEIN LPTE"/>
    <property type="match status" value="1"/>
</dbReference>
<keyword evidence="5 6" id="KW-0449">Lipoprotein</keyword>
<dbReference type="InterPro" id="IPR007485">
    <property type="entry name" value="LPS_assembly_LptE"/>
</dbReference>
<dbReference type="PANTHER" id="PTHR38098:SF1">
    <property type="entry name" value="LPS-ASSEMBLY LIPOPROTEIN LPTE"/>
    <property type="match status" value="1"/>
</dbReference>
<evidence type="ECO:0000256" key="2">
    <source>
        <dbReference type="ARBA" id="ARBA00023136"/>
    </source>
</evidence>
<sequence length="172" mass="18485">MKTTRFALAFLLVAALSGCGFHLRNALVLPTDLGPVAVTARDAYSPLADSLARALETAGATPAEASAEGATTLEILSEKWADLPISVDTQGRAQEYSLRYAVVFRLRKADDSMIVPQQAVELSRDYIAPPSDTIGRNSERELLVTEMRRDMNAAILRRIDAALRASGAAKAP</sequence>
<evidence type="ECO:0000256" key="3">
    <source>
        <dbReference type="ARBA" id="ARBA00023139"/>
    </source>
</evidence>
<comment type="function">
    <text evidence="6">Together with LptD, is involved in the assembly of lipopolysaccharide (LPS) at the surface of the outer membrane. Required for the proper assembly of LptD. Binds LPS and may serve as the LPS recognition site at the outer membrane.</text>
</comment>
<dbReference type="Gene3D" id="3.30.160.150">
    <property type="entry name" value="Lipoprotein like domain"/>
    <property type="match status" value="1"/>
</dbReference>
<reference evidence="9" key="1">
    <citation type="journal article" date="2019" name="Int. J. Syst. Evol. Microbiol.">
        <title>The Global Catalogue of Microorganisms (GCM) 10K type strain sequencing project: providing services to taxonomists for standard genome sequencing and annotation.</title>
        <authorList>
            <consortium name="The Broad Institute Genomics Platform"/>
            <consortium name="The Broad Institute Genome Sequencing Center for Infectious Disease"/>
            <person name="Wu L."/>
            <person name="Ma J."/>
        </authorList>
    </citation>
    <scope>NUCLEOTIDE SEQUENCE [LARGE SCALE GENOMIC DNA]</scope>
    <source>
        <strain evidence="9">JCM 18204</strain>
    </source>
</reference>
<evidence type="ECO:0000256" key="7">
    <source>
        <dbReference type="SAM" id="SignalP"/>
    </source>
</evidence>
<comment type="caution">
    <text evidence="8">The sequence shown here is derived from an EMBL/GenBank/DDBJ whole genome shotgun (WGS) entry which is preliminary data.</text>
</comment>
<proteinExistence type="inferred from homology"/>
<evidence type="ECO:0000256" key="5">
    <source>
        <dbReference type="ARBA" id="ARBA00023288"/>
    </source>
</evidence>
<comment type="subunit">
    <text evidence="6">Component of the lipopolysaccharide transport and assembly complex. Interacts with LptD.</text>
</comment>
<evidence type="ECO:0000313" key="8">
    <source>
        <dbReference type="EMBL" id="GAA4806752.1"/>
    </source>
</evidence>
<dbReference type="RefSeq" id="WP_345304836.1">
    <property type="nucleotide sequence ID" value="NZ_BAABJE010000030.1"/>
</dbReference>
<evidence type="ECO:0000313" key="9">
    <source>
        <dbReference type="Proteomes" id="UP001499959"/>
    </source>
</evidence>
<keyword evidence="1 6" id="KW-0732">Signal</keyword>
<evidence type="ECO:0000256" key="1">
    <source>
        <dbReference type="ARBA" id="ARBA00022729"/>
    </source>
</evidence>
<dbReference type="Pfam" id="PF04390">
    <property type="entry name" value="LptE"/>
    <property type="match status" value="1"/>
</dbReference>
<name>A0ABP9CCE5_9GAMM</name>
<keyword evidence="3 6" id="KW-0564">Palmitate</keyword>
<keyword evidence="2 6" id="KW-0472">Membrane</keyword>
<feature type="chain" id="PRO_5046261270" description="LPS-assembly lipoprotein LptE" evidence="7">
    <location>
        <begin position="27"/>
        <end position="172"/>
    </location>
</feature>
<keyword evidence="4 6" id="KW-0998">Cell outer membrane</keyword>